<accession>A3LPZ6</accession>
<dbReference type="STRING" id="322104.A3LPZ6"/>
<dbReference type="PANTHER" id="PTHR13333">
    <property type="entry name" value="M-AAA PROTEASE-INTERACTING PROTEIN 1, MITOCHONDRIAL"/>
    <property type="match status" value="1"/>
</dbReference>
<protein>
    <submittedName>
        <fullName evidence="1">Assembly of mitochondrial respiratory complexes</fullName>
    </submittedName>
</protein>
<dbReference type="GO" id="GO:0032979">
    <property type="term" value="P:protein insertion into mitochondrial inner membrane from matrix"/>
    <property type="evidence" value="ECO:0007669"/>
    <property type="project" value="InterPro"/>
</dbReference>
<keyword evidence="2" id="KW-1185">Reference proteome</keyword>
<gene>
    <name evidence="1" type="ORF">PICST_30129</name>
</gene>
<dbReference type="GeneID" id="4836800"/>
<dbReference type="OrthoDB" id="19619at2759"/>
<sequence length="296" mass="33414">MIGVRPLLRYPGFVAVSRRSAPAFSGLSNVGFSRFYSTEPEKKKKKKSQAADISQVPVKNIGVMADFYVPPAFMSCPITSWHKLLFRRLGMFVVNTYNVIKFKRETGLKLQFNDWKDTAIEQYVKTNKIFAAACSKRRAERAKYLESQLADVSGAEVIRNLAERADTFPVDSKLSWELVSIGNNPKVVSFNVIPDSNNVTVYVQFIIKLITKQKVVVTVQGQDQTTERSVSDYLVYSMDPVTRELFLVGKLFESDHIRKVAPDDKFTNPKFMIAFTRASGDIYRANPKAVEPSGNN</sequence>
<dbReference type="Gene3D" id="3.10.450.240">
    <property type="match status" value="1"/>
</dbReference>
<dbReference type="GO" id="GO:0005743">
    <property type="term" value="C:mitochondrial inner membrane"/>
    <property type="evidence" value="ECO:0007669"/>
    <property type="project" value="InterPro"/>
</dbReference>
<evidence type="ECO:0000313" key="2">
    <source>
        <dbReference type="Proteomes" id="UP000002258"/>
    </source>
</evidence>
<organism evidence="1 2">
    <name type="scientific">Scheffersomyces stipitis (strain ATCC 58785 / CBS 6054 / NBRC 10063 / NRRL Y-11545)</name>
    <name type="common">Yeast</name>
    <name type="synonym">Pichia stipitis</name>
    <dbReference type="NCBI Taxonomy" id="322104"/>
    <lineage>
        <taxon>Eukaryota</taxon>
        <taxon>Fungi</taxon>
        <taxon>Dikarya</taxon>
        <taxon>Ascomycota</taxon>
        <taxon>Saccharomycotina</taxon>
        <taxon>Pichiomycetes</taxon>
        <taxon>Debaryomycetaceae</taxon>
        <taxon>Scheffersomyces</taxon>
    </lineage>
</organism>
<dbReference type="RefSeq" id="XP_001383153.1">
    <property type="nucleotide sequence ID" value="XM_001383116.1"/>
</dbReference>
<dbReference type="KEGG" id="pic:PICST_30129"/>
<dbReference type="PANTHER" id="PTHR13333:SF5">
    <property type="entry name" value="M-AAA PROTEASE-INTERACTING PROTEIN 1, MITOCHONDRIAL"/>
    <property type="match status" value="1"/>
</dbReference>
<dbReference type="InParanoid" id="A3LPZ6"/>
<dbReference type="Pfam" id="PF07961">
    <property type="entry name" value="MBA1"/>
    <property type="match status" value="1"/>
</dbReference>
<dbReference type="GO" id="GO:0043022">
    <property type="term" value="F:ribosome binding"/>
    <property type="evidence" value="ECO:0007669"/>
    <property type="project" value="TreeGrafter"/>
</dbReference>
<reference evidence="1 2" key="1">
    <citation type="journal article" date="2007" name="Nat. Biotechnol.">
        <title>Genome sequence of the lignocellulose-bioconverting and xylose-fermenting yeast Pichia stipitis.</title>
        <authorList>
            <person name="Jeffries T.W."/>
            <person name="Grigoriev I.V."/>
            <person name="Grimwood J."/>
            <person name="Laplaza J.M."/>
            <person name="Aerts A."/>
            <person name="Salamov A."/>
            <person name="Schmutz J."/>
            <person name="Lindquist E."/>
            <person name="Dehal P."/>
            <person name="Shapiro H."/>
            <person name="Jin Y.S."/>
            <person name="Passoth V."/>
            <person name="Richardson P.M."/>
        </authorList>
    </citation>
    <scope>NUCLEOTIDE SEQUENCE [LARGE SCALE GENOMIC DNA]</scope>
    <source>
        <strain evidence="2">ATCC 58785 / CBS 6054 / NBRC 10063 / NRRL Y-11545</strain>
    </source>
</reference>
<dbReference type="HOGENOM" id="CLU_076697_0_0_1"/>
<dbReference type="AlphaFoldDB" id="A3LPZ6"/>
<dbReference type="EMBL" id="CP000496">
    <property type="protein sequence ID" value="ABN65124.1"/>
    <property type="molecule type" value="Genomic_DNA"/>
</dbReference>
<dbReference type="Proteomes" id="UP000002258">
    <property type="component" value="Chromosome 2"/>
</dbReference>
<name>A3LPZ6_PICST</name>
<proteinExistence type="predicted"/>
<dbReference type="OMA" id="MMIPGRP"/>
<evidence type="ECO:0000313" key="1">
    <source>
        <dbReference type="EMBL" id="ABN65124.1"/>
    </source>
</evidence>
<dbReference type="eggNOG" id="ENOG502QWPQ">
    <property type="taxonomic scope" value="Eukaryota"/>
</dbReference>
<dbReference type="FunCoup" id="A3LPZ6">
    <property type="interactions" value="63"/>
</dbReference>
<dbReference type="InterPro" id="IPR024621">
    <property type="entry name" value="Mba1"/>
</dbReference>